<name>A0A2V2UU11_TRYCR</name>
<dbReference type="EMBL" id="PRFA01000088">
    <property type="protein sequence ID" value="PWU87619.1"/>
    <property type="molecule type" value="Genomic_DNA"/>
</dbReference>
<dbReference type="Pfam" id="PF07999">
    <property type="entry name" value="RHSP"/>
    <property type="match status" value="1"/>
</dbReference>
<comment type="caution">
    <text evidence="3">The sequence shown here is derived from an EMBL/GenBank/DDBJ whole genome shotgun (WGS) entry which is preliminary data.</text>
</comment>
<reference evidence="3 4" key="1">
    <citation type="journal article" date="2018" name="Microb. Genom.">
        <title>Expanding an expanded genome: long-read sequencing of Trypanosoma cruzi.</title>
        <authorList>
            <person name="Berna L."/>
            <person name="Rodriguez M."/>
            <person name="Chiribao M.L."/>
            <person name="Parodi-Talice A."/>
            <person name="Pita S."/>
            <person name="Rijo G."/>
            <person name="Alvarez-Valin F."/>
            <person name="Robello C."/>
        </authorList>
    </citation>
    <scope>NUCLEOTIDE SEQUENCE [LARGE SCALE GENOMIC DNA]</scope>
    <source>
        <strain evidence="3 4">Dm28c</strain>
    </source>
</reference>
<dbReference type="VEuPathDB" id="TriTrypDB:C3747_46g182"/>
<dbReference type="Pfam" id="PF20445">
    <property type="entry name" value="RHS_N"/>
    <property type="match status" value="1"/>
</dbReference>
<dbReference type="VEuPathDB" id="TriTrypDB:ECC02_009848"/>
<organism evidence="3 4">
    <name type="scientific">Trypanosoma cruzi</name>
    <dbReference type="NCBI Taxonomy" id="5693"/>
    <lineage>
        <taxon>Eukaryota</taxon>
        <taxon>Discoba</taxon>
        <taxon>Euglenozoa</taxon>
        <taxon>Kinetoplastea</taxon>
        <taxon>Metakinetoplastina</taxon>
        <taxon>Trypanosomatida</taxon>
        <taxon>Trypanosomatidae</taxon>
        <taxon>Trypanosoma</taxon>
        <taxon>Schizotrypanum</taxon>
    </lineage>
</organism>
<feature type="domain" description="Retrotransposon hot spot protein N-terminal" evidence="2">
    <location>
        <begin position="1"/>
        <end position="87"/>
    </location>
</feature>
<dbReference type="InterPro" id="IPR006518">
    <property type="entry name" value="Trypano_RHS"/>
</dbReference>
<proteinExistence type="predicted"/>
<evidence type="ECO:0000313" key="3">
    <source>
        <dbReference type="EMBL" id="PWU87619.1"/>
    </source>
</evidence>
<protein>
    <submittedName>
        <fullName evidence="3">Putative retrotransposon hot spot protein (RHS,)</fullName>
    </submittedName>
</protein>
<evidence type="ECO:0000259" key="2">
    <source>
        <dbReference type="Pfam" id="PF20445"/>
    </source>
</evidence>
<sequence length="348" mass="39610">MEVKEGEPPQSWTYRAVGVNLEKDDGVHQSVAARLRLTVLTSEKGWPYSWKWKGAESTCDCHVNCEVERVWQTVRNGLTELLSTHPGAYFEPRRRVLIGTPGIGNLMAAGSYPLHQLLHCDAEKLPVVAHSFGGGTTYVFDKTVKTVARCVGGEASKEFFCDLWRRGMKGYVIYGVTEKEAPPASYFVRYDRWVMALVSSSNVRNYRKWIRQSNAERIIVNCPDGMDVKAMCAWMKRDGIRDEQAECWKMVKEHMYYTGPVPRYFLDANEFIAHGAAIEDALDGIKSRDGEKHFTHRGVRLWYSENPSQKLVGVVRARGEVGAVGFLNAPIYFCLGRRIPHYFDKRDE</sequence>
<dbReference type="VEuPathDB" id="TriTrypDB:C4B63_88g67"/>
<evidence type="ECO:0000259" key="1">
    <source>
        <dbReference type="Pfam" id="PF07999"/>
    </source>
</evidence>
<dbReference type="InterPro" id="IPR046835">
    <property type="entry name" value="RHS_N"/>
</dbReference>
<gene>
    <name evidence="3" type="ORF">C4B63_88g67</name>
</gene>
<evidence type="ECO:0000313" key="4">
    <source>
        <dbReference type="Proteomes" id="UP000246121"/>
    </source>
</evidence>
<dbReference type="AlphaFoldDB" id="A0A2V2UU11"/>
<dbReference type="VEuPathDB" id="TriTrypDB:TcG_09899"/>
<dbReference type="InterPro" id="IPR046836">
    <property type="entry name" value="RHS_C"/>
</dbReference>
<dbReference type="VEuPathDB" id="TriTrypDB:TCDM_12176"/>
<dbReference type="Proteomes" id="UP000246121">
    <property type="component" value="Unassembled WGS sequence"/>
</dbReference>
<dbReference type="VEuPathDB" id="TriTrypDB:TcCL_NonESM04173"/>
<feature type="domain" description="Retrotransposon hot spot protein,C-terminal" evidence="1">
    <location>
        <begin position="96"/>
        <end position="331"/>
    </location>
</feature>
<accession>A0A2V2UU11</accession>
<dbReference type="NCBIfam" id="TIGR01631">
    <property type="entry name" value="Trypano_RHS"/>
    <property type="match status" value="1"/>
</dbReference>